<comment type="caution">
    <text evidence="1">The sequence shown here is derived from an EMBL/GenBank/DDBJ whole genome shotgun (WGS) entry which is preliminary data.</text>
</comment>
<sequence length="81" mass="9126">MDVPASFCYRLNFQEDCFLSPPPPTPLHHRNLFVWSQMTIGQSSSPELDSPGTLLIPLYSQWIVPRGIPGSSGTRDQRRTP</sequence>
<evidence type="ECO:0000313" key="2">
    <source>
        <dbReference type="Proteomes" id="UP001283361"/>
    </source>
</evidence>
<gene>
    <name evidence="1" type="ORF">RRG08_062334</name>
</gene>
<reference evidence="1" key="1">
    <citation type="journal article" date="2023" name="G3 (Bethesda)">
        <title>A reference genome for the long-term kleptoplast-retaining sea slug Elysia crispata morphotype clarki.</title>
        <authorList>
            <person name="Eastman K.E."/>
            <person name="Pendleton A.L."/>
            <person name="Shaikh M.A."/>
            <person name="Suttiyut T."/>
            <person name="Ogas R."/>
            <person name="Tomko P."/>
            <person name="Gavelis G."/>
            <person name="Widhalm J.R."/>
            <person name="Wisecaver J.H."/>
        </authorList>
    </citation>
    <scope>NUCLEOTIDE SEQUENCE</scope>
    <source>
        <strain evidence="1">ECLA1</strain>
    </source>
</reference>
<organism evidence="1 2">
    <name type="scientific">Elysia crispata</name>
    <name type="common">lettuce slug</name>
    <dbReference type="NCBI Taxonomy" id="231223"/>
    <lineage>
        <taxon>Eukaryota</taxon>
        <taxon>Metazoa</taxon>
        <taxon>Spiralia</taxon>
        <taxon>Lophotrochozoa</taxon>
        <taxon>Mollusca</taxon>
        <taxon>Gastropoda</taxon>
        <taxon>Heterobranchia</taxon>
        <taxon>Euthyneura</taxon>
        <taxon>Panpulmonata</taxon>
        <taxon>Sacoglossa</taxon>
        <taxon>Placobranchoidea</taxon>
        <taxon>Plakobranchidae</taxon>
        <taxon>Elysia</taxon>
    </lineage>
</organism>
<evidence type="ECO:0000313" key="1">
    <source>
        <dbReference type="EMBL" id="KAK3744685.1"/>
    </source>
</evidence>
<proteinExistence type="predicted"/>
<name>A0AAE0YGZ5_9GAST</name>
<protein>
    <submittedName>
        <fullName evidence="1">Uncharacterized protein</fullName>
    </submittedName>
</protein>
<accession>A0AAE0YGZ5</accession>
<dbReference type="AlphaFoldDB" id="A0AAE0YGZ5"/>
<dbReference type="EMBL" id="JAWDGP010006253">
    <property type="protein sequence ID" value="KAK3744685.1"/>
    <property type="molecule type" value="Genomic_DNA"/>
</dbReference>
<keyword evidence="2" id="KW-1185">Reference proteome</keyword>
<dbReference type="Proteomes" id="UP001283361">
    <property type="component" value="Unassembled WGS sequence"/>
</dbReference>